<dbReference type="InterPro" id="IPR053924">
    <property type="entry name" value="RecX_HTH_2nd"/>
</dbReference>
<feature type="domain" description="RecX third three-helical" evidence="8">
    <location>
        <begin position="238"/>
        <end position="282"/>
    </location>
</feature>
<comment type="subcellular location">
    <subcellularLocation>
        <location evidence="1 5">Cytoplasm</location>
    </subcellularLocation>
</comment>
<comment type="function">
    <text evidence="5">Modulates RecA activity.</text>
</comment>
<evidence type="ECO:0000259" key="8">
    <source>
        <dbReference type="Pfam" id="PF21981"/>
    </source>
</evidence>
<evidence type="ECO:0000256" key="3">
    <source>
        <dbReference type="ARBA" id="ARBA00018111"/>
    </source>
</evidence>
<evidence type="ECO:0000313" key="11">
    <source>
        <dbReference type="Proteomes" id="UP001147653"/>
    </source>
</evidence>
<dbReference type="Pfam" id="PF21982">
    <property type="entry name" value="RecX_HTH1"/>
    <property type="match status" value="1"/>
</dbReference>
<proteinExistence type="inferred from homology"/>
<reference evidence="10" key="1">
    <citation type="submission" date="2022-10" db="EMBL/GenBank/DDBJ databases">
        <title>The WGS of Solirubrobacter phytolaccae KCTC 29190.</title>
        <authorList>
            <person name="Jiang Z."/>
        </authorList>
    </citation>
    <scope>NUCLEOTIDE SEQUENCE</scope>
    <source>
        <strain evidence="10">KCTC 29190</strain>
    </source>
</reference>
<dbReference type="EMBL" id="JAPDDP010000031">
    <property type="protein sequence ID" value="MDA0182163.1"/>
    <property type="molecule type" value="Genomic_DNA"/>
</dbReference>
<dbReference type="Pfam" id="PF02631">
    <property type="entry name" value="RecX_HTH2"/>
    <property type="match status" value="1"/>
</dbReference>
<name>A0A9X3S900_9ACTN</name>
<sequence>MGSAAEPSGPATPQGETSADTEASPGAARSGPSAASRGGEPTSSPAATRPTGPAADSPPGPAGVAADAPPAATGPAPDAPPAAADAPAGPATDSSPGPTGPATDSSPGPVVLSFEALAADFAPESLGSLSGEPPAASEDQLREEAFNAAWRFLSRRERTEAEVRARLERNDVEAPLIDEVLDELKSCGYVDDAGYAQRFAEDRRNLDNWGAERIERRLRELGVDRTHIAAALAAGDHDELAAATALLARRYPVPPEAPRDREKALGFLVRKGFDLELAHDALRRHAASAVER</sequence>
<protein>
    <recommendedName>
        <fullName evidence="3 5">Regulatory protein RecX</fullName>
    </recommendedName>
</protein>
<feature type="compositionally biased region" description="Low complexity" evidence="6">
    <location>
        <begin position="23"/>
        <end position="39"/>
    </location>
</feature>
<feature type="domain" description="RecX second three-helical" evidence="7">
    <location>
        <begin position="191"/>
        <end position="232"/>
    </location>
</feature>
<evidence type="ECO:0000313" key="10">
    <source>
        <dbReference type="EMBL" id="MDA0182163.1"/>
    </source>
</evidence>
<evidence type="ECO:0000256" key="1">
    <source>
        <dbReference type="ARBA" id="ARBA00004496"/>
    </source>
</evidence>
<evidence type="ECO:0000259" key="9">
    <source>
        <dbReference type="Pfam" id="PF21982"/>
    </source>
</evidence>
<feature type="domain" description="RecX first three-helical" evidence="9">
    <location>
        <begin position="145"/>
        <end position="184"/>
    </location>
</feature>
<dbReference type="Proteomes" id="UP001147653">
    <property type="component" value="Unassembled WGS sequence"/>
</dbReference>
<dbReference type="InterPro" id="IPR053925">
    <property type="entry name" value="RecX_HTH_3rd"/>
</dbReference>
<evidence type="ECO:0000256" key="5">
    <source>
        <dbReference type="HAMAP-Rule" id="MF_01114"/>
    </source>
</evidence>
<gene>
    <name evidence="5" type="primary">recX</name>
    <name evidence="10" type="ORF">OJ997_17795</name>
</gene>
<dbReference type="Pfam" id="PF21981">
    <property type="entry name" value="RecX_HTH3"/>
    <property type="match status" value="1"/>
</dbReference>
<comment type="caution">
    <text evidence="10">The sequence shown here is derived from an EMBL/GenBank/DDBJ whole genome shotgun (WGS) entry which is preliminary data.</text>
</comment>
<dbReference type="GO" id="GO:0006282">
    <property type="term" value="P:regulation of DNA repair"/>
    <property type="evidence" value="ECO:0007669"/>
    <property type="project" value="UniProtKB-UniRule"/>
</dbReference>
<keyword evidence="11" id="KW-1185">Reference proteome</keyword>
<dbReference type="RefSeq" id="WP_270026526.1">
    <property type="nucleotide sequence ID" value="NZ_JAPDDP010000031.1"/>
</dbReference>
<dbReference type="HAMAP" id="MF_01114">
    <property type="entry name" value="RecX"/>
    <property type="match status" value="1"/>
</dbReference>
<evidence type="ECO:0000256" key="4">
    <source>
        <dbReference type="ARBA" id="ARBA00022490"/>
    </source>
</evidence>
<evidence type="ECO:0000256" key="6">
    <source>
        <dbReference type="SAM" id="MobiDB-lite"/>
    </source>
</evidence>
<accession>A0A9X3S900</accession>
<dbReference type="AlphaFoldDB" id="A0A9X3S900"/>
<dbReference type="GO" id="GO:0005737">
    <property type="term" value="C:cytoplasm"/>
    <property type="evidence" value="ECO:0007669"/>
    <property type="project" value="UniProtKB-SubCell"/>
</dbReference>
<evidence type="ECO:0000256" key="2">
    <source>
        <dbReference type="ARBA" id="ARBA00009695"/>
    </source>
</evidence>
<dbReference type="InterPro" id="IPR036388">
    <property type="entry name" value="WH-like_DNA-bd_sf"/>
</dbReference>
<dbReference type="PANTHER" id="PTHR33602:SF1">
    <property type="entry name" value="REGULATORY PROTEIN RECX FAMILY PROTEIN"/>
    <property type="match status" value="1"/>
</dbReference>
<comment type="similarity">
    <text evidence="2 5">Belongs to the RecX family.</text>
</comment>
<feature type="compositionally biased region" description="Low complexity" evidence="6">
    <location>
        <begin position="62"/>
        <end position="97"/>
    </location>
</feature>
<dbReference type="PANTHER" id="PTHR33602">
    <property type="entry name" value="REGULATORY PROTEIN RECX FAMILY PROTEIN"/>
    <property type="match status" value="1"/>
</dbReference>
<dbReference type="InterPro" id="IPR003783">
    <property type="entry name" value="Regulatory_RecX"/>
</dbReference>
<organism evidence="10 11">
    <name type="scientific">Solirubrobacter phytolaccae</name>
    <dbReference type="NCBI Taxonomy" id="1404360"/>
    <lineage>
        <taxon>Bacteria</taxon>
        <taxon>Bacillati</taxon>
        <taxon>Actinomycetota</taxon>
        <taxon>Thermoleophilia</taxon>
        <taxon>Solirubrobacterales</taxon>
        <taxon>Solirubrobacteraceae</taxon>
        <taxon>Solirubrobacter</taxon>
    </lineage>
</organism>
<evidence type="ECO:0000259" key="7">
    <source>
        <dbReference type="Pfam" id="PF02631"/>
    </source>
</evidence>
<keyword evidence="4 5" id="KW-0963">Cytoplasm</keyword>
<dbReference type="InterPro" id="IPR053926">
    <property type="entry name" value="RecX_HTH_1st"/>
</dbReference>
<feature type="region of interest" description="Disordered" evidence="6">
    <location>
        <begin position="1"/>
        <end position="116"/>
    </location>
</feature>
<dbReference type="Gene3D" id="1.10.10.10">
    <property type="entry name" value="Winged helix-like DNA-binding domain superfamily/Winged helix DNA-binding domain"/>
    <property type="match status" value="3"/>
</dbReference>